<evidence type="ECO:0000313" key="3">
    <source>
        <dbReference type="Proteomes" id="UP000673975"/>
    </source>
</evidence>
<evidence type="ECO:0008006" key="4">
    <source>
        <dbReference type="Google" id="ProtNLM"/>
    </source>
</evidence>
<sequence>MPIFSRLLNQYDHIDQSVTRWMARNGIFLLRISIGLIFVWFGALKFFPGASPAEQLAGSSIEILTFGIIPAAIGLPLLAVWECLIGIGMFVRKYMRFTILMLYVQMIGTFSPIVILPYVVFDGFPLVLTMDGQYIIKNVVVIAAALVIGATVRGGKLESEPES</sequence>
<gene>
    <name evidence="2" type="ORF">NATSA_04045</name>
</gene>
<name>A0A8J7RHA4_9BACT</name>
<keyword evidence="3" id="KW-1185">Reference proteome</keyword>
<feature type="transmembrane region" description="Helical" evidence="1">
    <location>
        <begin position="21"/>
        <end position="43"/>
    </location>
</feature>
<organism evidence="2 3">
    <name type="scientific">Natronogracilivirga saccharolytica</name>
    <dbReference type="NCBI Taxonomy" id="2812953"/>
    <lineage>
        <taxon>Bacteria</taxon>
        <taxon>Pseudomonadati</taxon>
        <taxon>Balneolota</taxon>
        <taxon>Balneolia</taxon>
        <taxon>Balneolales</taxon>
        <taxon>Cyclonatronaceae</taxon>
        <taxon>Natronogracilivirga</taxon>
    </lineage>
</organism>
<evidence type="ECO:0000313" key="2">
    <source>
        <dbReference type="EMBL" id="MBP3191830.1"/>
    </source>
</evidence>
<proteinExistence type="predicted"/>
<dbReference type="Proteomes" id="UP000673975">
    <property type="component" value="Unassembled WGS sequence"/>
</dbReference>
<comment type="caution">
    <text evidence="2">The sequence shown here is derived from an EMBL/GenBank/DDBJ whole genome shotgun (WGS) entry which is preliminary data.</text>
</comment>
<reference evidence="2" key="1">
    <citation type="submission" date="2021-02" db="EMBL/GenBank/DDBJ databases">
        <title>Natronogracilivirga saccharolytica gen. nov. sp. nov. a new anaerobic, haloalkiliphilic carbohydrate-fermenting bacterium from soda lake and proposing of Cyclonatronumiaceae fam. nov. in the phylum Balneolaeota.</title>
        <authorList>
            <person name="Zhilina T.N."/>
            <person name="Sorokin D.Y."/>
            <person name="Zavarzina D.G."/>
            <person name="Toshchakov S.V."/>
            <person name="Kublanov I.V."/>
        </authorList>
    </citation>
    <scope>NUCLEOTIDE SEQUENCE</scope>
    <source>
        <strain evidence="2">Z-1702</strain>
    </source>
</reference>
<accession>A0A8J7RHA4</accession>
<dbReference type="AlphaFoldDB" id="A0A8J7RHA4"/>
<dbReference type="EMBL" id="JAFIDN010000002">
    <property type="protein sequence ID" value="MBP3191830.1"/>
    <property type="molecule type" value="Genomic_DNA"/>
</dbReference>
<protein>
    <recommendedName>
        <fullName evidence="4">DoxX family membrane protein</fullName>
    </recommendedName>
</protein>
<keyword evidence="1" id="KW-0472">Membrane</keyword>
<evidence type="ECO:0000256" key="1">
    <source>
        <dbReference type="SAM" id="Phobius"/>
    </source>
</evidence>
<dbReference type="RefSeq" id="WP_210510629.1">
    <property type="nucleotide sequence ID" value="NZ_JAFIDN010000002.1"/>
</dbReference>
<keyword evidence="1" id="KW-1133">Transmembrane helix</keyword>
<keyword evidence="1" id="KW-0812">Transmembrane</keyword>
<feature type="transmembrane region" description="Helical" evidence="1">
    <location>
        <begin position="133"/>
        <end position="152"/>
    </location>
</feature>
<feature type="transmembrane region" description="Helical" evidence="1">
    <location>
        <begin position="99"/>
        <end position="121"/>
    </location>
</feature>
<feature type="transmembrane region" description="Helical" evidence="1">
    <location>
        <begin position="63"/>
        <end position="87"/>
    </location>
</feature>